<dbReference type="EMBL" id="JAMSHJ010000003">
    <property type="protein sequence ID" value="KAI5429612.1"/>
    <property type="molecule type" value="Genomic_DNA"/>
</dbReference>
<comment type="caution">
    <text evidence="2">The sequence shown here is derived from an EMBL/GenBank/DDBJ whole genome shotgun (WGS) entry which is preliminary data.</text>
</comment>
<sequence length="118" mass="13145">MILSIVPMLEEYAHLLGIPVSDKVPFSGLEDILRSHVIVEALHLKKFEIDAHPVKKRALFPKINGFVDVNSIRIFLIGNNVPTMLGDMYFSLNLRNSKGGGTIVCCVPLLYSFISHLP</sequence>
<dbReference type="PANTHER" id="PTHR48154:SF1">
    <property type="entry name" value="PROTEIN, PUTATIVE-RELATED"/>
    <property type="match status" value="1"/>
</dbReference>
<feature type="domain" description="DUF7745" evidence="1">
    <location>
        <begin position="5"/>
        <end position="56"/>
    </location>
</feature>
<dbReference type="Proteomes" id="UP001058974">
    <property type="component" value="Chromosome 3"/>
</dbReference>
<organism evidence="2 3">
    <name type="scientific">Pisum sativum</name>
    <name type="common">Garden pea</name>
    <name type="synonym">Lathyrus oleraceus</name>
    <dbReference type="NCBI Taxonomy" id="3888"/>
    <lineage>
        <taxon>Eukaryota</taxon>
        <taxon>Viridiplantae</taxon>
        <taxon>Streptophyta</taxon>
        <taxon>Embryophyta</taxon>
        <taxon>Tracheophyta</taxon>
        <taxon>Spermatophyta</taxon>
        <taxon>Magnoliopsida</taxon>
        <taxon>eudicotyledons</taxon>
        <taxon>Gunneridae</taxon>
        <taxon>Pentapetalae</taxon>
        <taxon>rosids</taxon>
        <taxon>fabids</taxon>
        <taxon>Fabales</taxon>
        <taxon>Fabaceae</taxon>
        <taxon>Papilionoideae</taxon>
        <taxon>50 kb inversion clade</taxon>
        <taxon>NPAAA clade</taxon>
        <taxon>Hologalegina</taxon>
        <taxon>IRL clade</taxon>
        <taxon>Fabeae</taxon>
        <taxon>Lathyrus</taxon>
    </lineage>
</organism>
<dbReference type="AlphaFoldDB" id="A0A9D4XZW6"/>
<evidence type="ECO:0000259" key="1">
    <source>
        <dbReference type="Pfam" id="PF24924"/>
    </source>
</evidence>
<dbReference type="Pfam" id="PF24924">
    <property type="entry name" value="DUF7745"/>
    <property type="match status" value="2"/>
</dbReference>
<dbReference type="Gramene" id="Psat03G0425900-T1">
    <property type="protein sequence ID" value="KAI5429612.1"/>
    <property type="gene ID" value="KIW84_034259"/>
</dbReference>
<evidence type="ECO:0000313" key="3">
    <source>
        <dbReference type="Proteomes" id="UP001058974"/>
    </source>
</evidence>
<dbReference type="PANTHER" id="PTHR48154">
    <property type="entry name" value="PROTEIN, PUTATIVE-RELATED"/>
    <property type="match status" value="1"/>
</dbReference>
<protein>
    <recommendedName>
        <fullName evidence="1">DUF7745 domain-containing protein</fullName>
    </recommendedName>
</protein>
<keyword evidence="3" id="KW-1185">Reference proteome</keyword>
<proteinExistence type="predicted"/>
<reference evidence="2 3" key="1">
    <citation type="journal article" date="2022" name="Nat. Genet.">
        <title>Improved pea reference genome and pan-genome highlight genomic features and evolutionary characteristics.</title>
        <authorList>
            <person name="Yang T."/>
            <person name="Liu R."/>
            <person name="Luo Y."/>
            <person name="Hu S."/>
            <person name="Wang D."/>
            <person name="Wang C."/>
            <person name="Pandey M.K."/>
            <person name="Ge S."/>
            <person name="Xu Q."/>
            <person name="Li N."/>
            <person name="Li G."/>
            <person name="Huang Y."/>
            <person name="Saxena R.K."/>
            <person name="Ji Y."/>
            <person name="Li M."/>
            <person name="Yan X."/>
            <person name="He Y."/>
            <person name="Liu Y."/>
            <person name="Wang X."/>
            <person name="Xiang C."/>
            <person name="Varshney R.K."/>
            <person name="Ding H."/>
            <person name="Gao S."/>
            <person name="Zong X."/>
        </authorList>
    </citation>
    <scope>NUCLEOTIDE SEQUENCE [LARGE SCALE GENOMIC DNA]</scope>
    <source>
        <strain evidence="2 3">cv. Zhongwan 6</strain>
    </source>
</reference>
<accession>A0A9D4XZW6</accession>
<gene>
    <name evidence="2" type="ORF">KIW84_034259</name>
</gene>
<feature type="domain" description="DUF7745" evidence="1">
    <location>
        <begin position="59"/>
        <end position="117"/>
    </location>
</feature>
<dbReference type="InterPro" id="IPR056647">
    <property type="entry name" value="DUF7745"/>
</dbReference>
<evidence type="ECO:0000313" key="2">
    <source>
        <dbReference type="EMBL" id="KAI5429612.1"/>
    </source>
</evidence>
<name>A0A9D4XZW6_PEA</name>